<evidence type="ECO:0000256" key="1">
    <source>
        <dbReference type="SAM" id="MobiDB-lite"/>
    </source>
</evidence>
<evidence type="ECO:0000313" key="3">
    <source>
        <dbReference type="Proteomes" id="UP000654075"/>
    </source>
</evidence>
<comment type="caution">
    <text evidence="2">The sequence shown here is derived from an EMBL/GenBank/DDBJ whole genome shotgun (WGS) entry which is preliminary data.</text>
</comment>
<reference evidence="2" key="1">
    <citation type="submission" date="2021-02" db="EMBL/GenBank/DDBJ databases">
        <authorList>
            <person name="Dougan E. K."/>
            <person name="Rhodes N."/>
            <person name="Thang M."/>
            <person name="Chan C."/>
        </authorList>
    </citation>
    <scope>NUCLEOTIDE SEQUENCE</scope>
</reference>
<proteinExistence type="predicted"/>
<name>A0A813GJQ5_POLGL</name>
<feature type="compositionally biased region" description="Basic and acidic residues" evidence="1">
    <location>
        <begin position="1"/>
        <end position="11"/>
    </location>
</feature>
<evidence type="ECO:0000313" key="2">
    <source>
        <dbReference type="EMBL" id="CAE8625518.1"/>
    </source>
</evidence>
<accession>A0A813GJQ5</accession>
<feature type="region of interest" description="Disordered" evidence="1">
    <location>
        <begin position="1"/>
        <end position="48"/>
    </location>
</feature>
<keyword evidence="3" id="KW-1185">Reference proteome</keyword>
<dbReference type="AlphaFoldDB" id="A0A813GJQ5"/>
<dbReference type="EMBL" id="CAJNNV010028699">
    <property type="protein sequence ID" value="CAE8625518.1"/>
    <property type="molecule type" value="Genomic_DNA"/>
</dbReference>
<organism evidence="2 3">
    <name type="scientific">Polarella glacialis</name>
    <name type="common">Dinoflagellate</name>
    <dbReference type="NCBI Taxonomy" id="89957"/>
    <lineage>
        <taxon>Eukaryota</taxon>
        <taxon>Sar</taxon>
        <taxon>Alveolata</taxon>
        <taxon>Dinophyceae</taxon>
        <taxon>Suessiales</taxon>
        <taxon>Suessiaceae</taxon>
        <taxon>Polarella</taxon>
    </lineage>
</organism>
<feature type="non-terminal residue" evidence="2">
    <location>
        <position position="110"/>
    </location>
</feature>
<protein>
    <submittedName>
        <fullName evidence="2">Uncharacterized protein</fullName>
    </submittedName>
</protein>
<dbReference type="Proteomes" id="UP000654075">
    <property type="component" value="Unassembled WGS sequence"/>
</dbReference>
<gene>
    <name evidence="2" type="ORF">PGLA1383_LOCUS42514</name>
</gene>
<sequence>MADDRTQDLRRSPSHQGSEGGSSGSRKPAPVVKPAPSTMNPFLFPPRGLARPTLRQVLSEPNLRREFLGVDEDKTCKAAVAERSEYRQGMSALLHHLDVQCSQRNKDHHR</sequence>